<keyword evidence="9" id="KW-0472">Membrane</keyword>
<gene>
    <name evidence="11" type="ORF">ACFSOY_06725</name>
</gene>
<keyword evidence="5" id="KW-0547">Nucleotide-binding</keyword>
<evidence type="ECO:0000313" key="11">
    <source>
        <dbReference type="EMBL" id="MFD2169686.1"/>
    </source>
</evidence>
<reference evidence="12" key="1">
    <citation type="journal article" date="2019" name="Int. J. Syst. Evol. Microbiol.">
        <title>The Global Catalogue of Microorganisms (GCM) 10K type strain sequencing project: providing services to taxonomists for standard genome sequencing and annotation.</title>
        <authorList>
            <consortium name="The Broad Institute Genomics Platform"/>
            <consortium name="The Broad Institute Genome Sequencing Center for Infectious Disease"/>
            <person name="Wu L."/>
            <person name="Ma J."/>
        </authorList>
    </citation>
    <scope>NUCLEOTIDE SEQUENCE [LARGE SCALE GENOMIC DNA]</scope>
    <source>
        <strain evidence="12">CGMCC 1.13574</strain>
    </source>
</reference>
<keyword evidence="9" id="KW-0812">Transmembrane</keyword>
<protein>
    <recommendedName>
        <fullName evidence="2">histidine kinase</fullName>
        <ecNumber evidence="2">2.7.13.3</ecNumber>
    </recommendedName>
</protein>
<dbReference type="SUPFAM" id="SSF55874">
    <property type="entry name" value="ATPase domain of HSP90 chaperone/DNA topoisomerase II/histidine kinase"/>
    <property type="match status" value="1"/>
</dbReference>
<evidence type="ECO:0000256" key="5">
    <source>
        <dbReference type="ARBA" id="ARBA00022741"/>
    </source>
</evidence>
<dbReference type="SUPFAM" id="SSF47384">
    <property type="entry name" value="Homodimeric domain of signal transducing histidine kinase"/>
    <property type="match status" value="1"/>
</dbReference>
<evidence type="ECO:0000256" key="7">
    <source>
        <dbReference type="ARBA" id="ARBA00022840"/>
    </source>
</evidence>
<evidence type="ECO:0000256" key="9">
    <source>
        <dbReference type="SAM" id="Phobius"/>
    </source>
</evidence>
<comment type="catalytic activity">
    <reaction evidence="1">
        <text>ATP + protein L-histidine = ADP + protein N-phospho-L-histidine.</text>
        <dbReference type="EC" id="2.7.13.3"/>
    </reaction>
</comment>
<keyword evidence="7" id="KW-0067">ATP-binding</keyword>
<keyword evidence="12" id="KW-1185">Reference proteome</keyword>
<dbReference type="CDD" id="cd00075">
    <property type="entry name" value="HATPase"/>
    <property type="match status" value="1"/>
</dbReference>
<evidence type="ECO:0000256" key="6">
    <source>
        <dbReference type="ARBA" id="ARBA00022777"/>
    </source>
</evidence>
<evidence type="ECO:0000256" key="1">
    <source>
        <dbReference type="ARBA" id="ARBA00000085"/>
    </source>
</evidence>
<evidence type="ECO:0000313" key="12">
    <source>
        <dbReference type="Proteomes" id="UP001597343"/>
    </source>
</evidence>
<dbReference type="SMART" id="SM00388">
    <property type="entry name" value="HisKA"/>
    <property type="match status" value="1"/>
</dbReference>
<keyword evidence="4" id="KW-0808">Transferase</keyword>
<dbReference type="EC" id="2.7.13.3" evidence="2"/>
<dbReference type="InterPro" id="IPR003661">
    <property type="entry name" value="HisK_dim/P_dom"/>
</dbReference>
<dbReference type="PRINTS" id="PR00344">
    <property type="entry name" value="BCTRLSENSOR"/>
</dbReference>
<dbReference type="PANTHER" id="PTHR43711">
    <property type="entry name" value="TWO-COMPONENT HISTIDINE KINASE"/>
    <property type="match status" value="1"/>
</dbReference>
<evidence type="ECO:0000259" key="10">
    <source>
        <dbReference type="PROSITE" id="PS50109"/>
    </source>
</evidence>
<dbReference type="InterPro" id="IPR004358">
    <property type="entry name" value="Sig_transdc_His_kin-like_C"/>
</dbReference>
<name>A0ABW4ZVN9_9BACL</name>
<evidence type="ECO:0000256" key="8">
    <source>
        <dbReference type="ARBA" id="ARBA00023012"/>
    </source>
</evidence>
<dbReference type="SMART" id="SM00387">
    <property type="entry name" value="HATPase_c"/>
    <property type="match status" value="1"/>
</dbReference>
<dbReference type="Gene3D" id="3.30.565.10">
    <property type="entry name" value="Histidine kinase-like ATPase, C-terminal domain"/>
    <property type="match status" value="1"/>
</dbReference>
<feature type="transmembrane region" description="Helical" evidence="9">
    <location>
        <begin position="7"/>
        <end position="27"/>
    </location>
</feature>
<evidence type="ECO:0000256" key="2">
    <source>
        <dbReference type="ARBA" id="ARBA00012438"/>
    </source>
</evidence>
<feature type="domain" description="Histidine kinase" evidence="10">
    <location>
        <begin position="119"/>
        <end position="333"/>
    </location>
</feature>
<dbReference type="Proteomes" id="UP001597343">
    <property type="component" value="Unassembled WGS sequence"/>
</dbReference>
<dbReference type="PANTHER" id="PTHR43711:SF1">
    <property type="entry name" value="HISTIDINE KINASE 1"/>
    <property type="match status" value="1"/>
</dbReference>
<comment type="caution">
    <text evidence="11">The sequence shown here is derived from an EMBL/GenBank/DDBJ whole genome shotgun (WGS) entry which is preliminary data.</text>
</comment>
<dbReference type="InterPro" id="IPR005467">
    <property type="entry name" value="His_kinase_dom"/>
</dbReference>
<sequence length="335" mass="36957">MRLRERIFQAYSILFTAGVLVAAWLGYGVGNSAAGADVRLVLLAVLWMLGIAVAYLFALWYAQPAELLKERVRERELAKDVQEIKLQDLGEFAPVAQHLNRMAQQLSSSSGPRDQLVADVAHELRTPLSILRGQVESILEGKVELVPEQLLPMLDETARLTRLVQDLQQLSLAKEGALQLAREWVPFARLLQEIVAVLELEAEGKGTKIELVASAEQEVYCDRARIKQVLINLIGNAIRYAESGGRVEVTARFAAGEMRLTVRDDGPGIPPESLPYLFDRFYRVEGSRSRQSGGMGLGLAIAKEFVEAHGGKLRVKSELGEGTTFALNLPIFPIS</sequence>
<dbReference type="InterPro" id="IPR036890">
    <property type="entry name" value="HATPase_C_sf"/>
</dbReference>
<accession>A0ABW4ZVN9</accession>
<dbReference type="InterPro" id="IPR003594">
    <property type="entry name" value="HATPase_dom"/>
</dbReference>
<dbReference type="Pfam" id="PF02518">
    <property type="entry name" value="HATPase_c"/>
    <property type="match status" value="1"/>
</dbReference>
<keyword evidence="9" id="KW-1133">Transmembrane helix</keyword>
<keyword evidence="8" id="KW-0902">Two-component regulatory system</keyword>
<feature type="transmembrane region" description="Helical" evidence="9">
    <location>
        <begin position="39"/>
        <end position="62"/>
    </location>
</feature>
<keyword evidence="3" id="KW-0597">Phosphoprotein</keyword>
<dbReference type="InterPro" id="IPR050736">
    <property type="entry name" value="Sensor_HK_Regulatory"/>
</dbReference>
<dbReference type="CDD" id="cd00082">
    <property type="entry name" value="HisKA"/>
    <property type="match status" value="1"/>
</dbReference>
<dbReference type="RefSeq" id="WP_386045026.1">
    <property type="nucleotide sequence ID" value="NZ_JBHUIO010000005.1"/>
</dbReference>
<organism evidence="11 12">
    <name type="scientific">Tumebacillus lipolyticus</name>
    <dbReference type="NCBI Taxonomy" id="1280370"/>
    <lineage>
        <taxon>Bacteria</taxon>
        <taxon>Bacillati</taxon>
        <taxon>Bacillota</taxon>
        <taxon>Bacilli</taxon>
        <taxon>Bacillales</taxon>
        <taxon>Alicyclobacillaceae</taxon>
        <taxon>Tumebacillus</taxon>
    </lineage>
</organism>
<evidence type="ECO:0000256" key="3">
    <source>
        <dbReference type="ARBA" id="ARBA00022553"/>
    </source>
</evidence>
<dbReference type="InterPro" id="IPR036097">
    <property type="entry name" value="HisK_dim/P_sf"/>
</dbReference>
<dbReference type="Pfam" id="PF00512">
    <property type="entry name" value="HisKA"/>
    <property type="match status" value="1"/>
</dbReference>
<keyword evidence="6 11" id="KW-0418">Kinase</keyword>
<proteinExistence type="predicted"/>
<dbReference type="GO" id="GO:0016301">
    <property type="term" value="F:kinase activity"/>
    <property type="evidence" value="ECO:0007669"/>
    <property type="project" value="UniProtKB-KW"/>
</dbReference>
<dbReference type="Gene3D" id="1.10.287.130">
    <property type="match status" value="1"/>
</dbReference>
<evidence type="ECO:0000256" key="4">
    <source>
        <dbReference type="ARBA" id="ARBA00022679"/>
    </source>
</evidence>
<dbReference type="EMBL" id="JBHUIO010000005">
    <property type="protein sequence ID" value="MFD2169686.1"/>
    <property type="molecule type" value="Genomic_DNA"/>
</dbReference>
<dbReference type="PROSITE" id="PS50109">
    <property type="entry name" value="HIS_KIN"/>
    <property type="match status" value="1"/>
</dbReference>